<dbReference type="RefSeq" id="WP_111347425.1">
    <property type="nucleotide sequence ID" value="NZ_QHHQ01000003.1"/>
</dbReference>
<proteinExistence type="predicted"/>
<evidence type="ECO:0000313" key="1">
    <source>
        <dbReference type="EMBL" id="RAI00934.1"/>
    </source>
</evidence>
<dbReference type="Proteomes" id="UP000249590">
    <property type="component" value="Unassembled WGS sequence"/>
</dbReference>
<dbReference type="Gene3D" id="1.10.3700.10">
    <property type="entry name" value="AGR C 984p-like"/>
    <property type="match status" value="1"/>
</dbReference>
<protein>
    <submittedName>
        <fullName evidence="1">Flagellar biosynthesis protein FlgF</fullName>
    </submittedName>
</protein>
<gene>
    <name evidence="1" type="ORF">DLJ53_17045</name>
</gene>
<accession>A0A8B2NTY2</accession>
<dbReference type="EMBL" id="QHHQ01000003">
    <property type="protein sequence ID" value="RAI00934.1"/>
    <property type="molecule type" value="Genomic_DNA"/>
</dbReference>
<keyword evidence="2" id="KW-1185">Reference proteome</keyword>
<dbReference type="OrthoDB" id="7824597at2"/>
<comment type="caution">
    <text evidence="1">The sequence shown here is derived from an EMBL/GenBank/DDBJ whole genome shotgun (WGS) entry which is preliminary data.</text>
</comment>
<dbReference type="SUPFAM" id="SSF158837">
    <property type="entry name" value="AGR C 984p-like"/>
    <property type="match status" value="1"/>
</dbReference>
<keyword evidence="1" id="KW-0282">Flagellum</keyword>
<keyword evidence="1" id="KW-0969">Cilium</keyword>
<name>A0A8B2NTY2_9HYPH</name>
<dbReference type="AlphaFoldDB" id="A0A8B2NTY2"/>
<reference evidence="1 2" key="1">
    <citation type="submission" date="2018-05" db="EMBL/GenBank/DDBJ databases">
        <title>Acuticoccus sediminis sp. nov., isolated from deep-sea sediment of Indian Ocean.</title>
        <authorList>
            <person name="Liu X."/>
            <person name="Lai Q."/>
            <person name="Du Y."/>
            <person name="Sun F."/>
            <person name="Zhang X."/>
            <person name="Wang S."/>
            <person name="Shao Z."/>
        </authorList>
    </citation>
    <scope>NUCLEOTIDE SEQUENCE [LARGE SCALE GENOMIC DNA]</scope>
    <source>
        <strain evidence="1 2">PTG4-2</strain>
    </source>
</reference>
<dbReference type="InterPro" id="IPR010626">
    <property type="entry name" value="DUF1217"/>
</dbReference>
<keyword evidence="1" id="KW-0966">Cell projection</keyword>
<sequence length="261" mass="29086">MSVAVSYRLISSNLDRQLEITSKQGPVKLEAQYYLENYGNVTSIDEFLQDTRLFTTAMKAFGLEDMAFAKGYMRKILEEGMSDPLSLGNRTTDPRIQEFARAFDFESFGDLTMKREATGQQVVDKFVRQQLEVTAGELDGEGVRLALYFERMAGEIHSPYDILADKALSKVVRTVLNLPTAFSGADIDKQAAVLAERLDGVDFSDEDQLRRFLMRFTTMWDATQSVSRDPILNLFAVGGATMQTVSLELALSLSSLRLGGA</sequence>
<dbReference type="InterPro" id="IPR023157">
    <property type="entry name" value="AGR-C-984p-like_sf"/>
</dbReference>
<evidence type="ECO:0000313" key="2">
    <source>
        <dbReference type="Proteomes" id="UP000249590"/>
    </source>
</evidence>
<organism evidence="1 2">
    <name type="scientific">Acuticoccus sediminis</name>
    <dbReference type="NCBI Taxonomy" id="2184697"/>
    <lineage>
        <taxon>Bacteria</taxon>
        <taxon>Pseudomonadati</taxon>
        <taxon>Pseudomonadota</taxon>
        <taxon>Alphaproteobacteria</taxon>
        <taxon>Hyphomicrobiales</taxon>
        <taxon>Amorphaceae</taxon>
        <taxon>Acuticoccus</taxon>
    </lineage>
</organism>
<dbReference type="Pfam" id="PF06748">
    <property type="entry name" value="DUF1217"/>
    <property type="match status" value="1"/>
</dbReference>